<dbReference type="Proteomes" id="UP000029867">
    <property type="component" value="Unassembled WGS sequence"/>
</dbReference>
<dbReference type="HOGENOM" id="CLU_1777737_0_0_1"/>
<keyword evidence="1" id="KW-0472">Membrane</keyword>
<organism evidence="2 3">
    <name type="scientific">Pichia kudriavzevii</name>
    <name type="common">Yeast</name>
    <name type="synonym">Issatchenkia orientalis</name>
    <dbReference type="NCBI Taxonomy" id="4909"/>
    <lineage>
        <taxon>Eukaryota</taxon>
        <taxon>Fungi</taxon>
        <taxon>Dikarya</taxon>
        <taxon>Ascomycota</taxon>
        <taxon>Saccharomycotina</taxon>
        <taxon>Pichiomycetes</taxon>
        <taxon>Pichiales</taxon>
        <taxon>Pichiaceae</taxon>
        <taxon>Pichia</taxon>
    </lineage>
</organism>
<keyword evidence="1" id="KW-0812">Transmembrane</keyword>
<protein>
    <submittedName>
        <fullName evidence="2">Uncharacterized protein</fullName>
    </submittedName>
</protein>
<sequence>MRLLRLTFLTYIKLVVLLFLALLGYLLYSTNFEWPKVLLTPTEQSELSIEYRPYHQFIDPKLSLEEKCRAYFTHLFKEQPDWTLTPKLGESFSHAEKTKSEDLVHLNLYNHCYMSNDFAIVPEWDEKMYPYLSRKLPVFQHWSGCG</sequence>
<dbReference type="VEuPathDB" id="FungiDB:C5L36_0C08540"/>
<name>A0A099NTJ0_PICKU</name>
<proteinExistence type="predicted"/>
<dbReference type="AlphaFoldDB" id="A0A099NTJ0"/>
<evidence type="ECO:0000256" key="1">
    <source>
        <dbReference type="SAM" id="Phobius"/>
    </source>
</evidence>
<comment type="caution">
    <text evidence="2">The sequence shown here is derived from an EMBL/GenBank/DDBJ whole genome shotgun (WGS) entry which is preliminary data.</text>
</comment>
<feature type="transmembrane region" description="Helical" evidence="1">
    <location>
        <begin position="6"/>
        <end position="28"/>
    </location>
</feature>
<gene>
    <name evidence="2" type="ORF">JL09_g5623</name>
</gene>
<accession>A0A099NTJ0</accession>
<reference evidence="3" key="1">
    <citation type="journal article" date="2014" name="Microb. Cell Fact.">
        <title>Exploiting Issatchenkia orientalis SD108 for succinic acid production.</title>
        <authorList>
            <person name="Xiao H."/>
            <person name="Shao Z."/>
            <person name="Jiang Y."/>
            <person name="Dole S."/>
            <person name="Zhao H."/>
        </authorList>
    </citation>
    <scope>NUCLEOTIDE SEQUENCE [LARGE SCALE GENOMIC DNA]</scope>
    <source>
        <strain evidence="3">SD108</strain>
    </source>
</reference>
<evidence type="ECO:0000313" key="3">
    <source>
        <dbReference type="Proteomes" id="UP000029867"/>
    </source>
</evidence>
<keyword evidence="1" id="KW-1133">Transmembrane helix</keyword>
<dbReference type="EMBL" id="JQFK01000846">
    <property type="protein sequence ID" value="KGK35227.1"/>
    <property type="molecule type" value="Genomic_DNA"/>
</dbReference>
<evidence type="ECO:0000313" key="2">
    <source>
        <dbReference type="EMBL" id="KGK35227.1"/>
    </source>
</evidence>